<dbReference type="RefSeq" id="WP_130916066.1">
    <property type="nucleotide sequence ID" value="NZ_JADLRK010000010.1"/>
</dbReference>
<dbReference type="CDD" id="cd07043">
    <property type="entry name" value="STAS_anti-anti-sigma_factors"/>
    <property type="match status" value="1"/>
</dbReference>
<dbReference type="Pfam" id="PF01740">
    <property type="entry name" value="STAS"/>
    <property type="match status" value="1"/>
</dbReference>
<organism evidence="2 3">
    <name type="scientific">Nocardia cyriacigeorgica</name>
    <dbReference type="NCBI Taxonomy" id="135487"/>
    <lineage>
        <taxon>Bacteria</taxon>
        <taxon>Bacillati</taxon>
        <taxon>Actinomycetota</taxon>
        <taxon>Actinomycetes</taxon>
        <taxon>Mycobacteriales</taxon>
        <taxon>Nocardiaceae</taxon>
        <taxon>Nocardia</taxon>
    </lineage>
</organism>
<gene>
    <name evidence="2" type="ORF">NCTC10797_00864</name>
</gene>
<accession>A0A4U8VWT5</accession>
<dbReference type="PROSITE" id="PS50801">
    <property type="entry name" value="STAS"/>
    <property type="match status" value="1"/>
</dbReference>
<dbReference type="Proteomes" id="UP000290439">
    <property type="component" value="Chromosome"/>
</dbReference>
<reference evidence="2 3" key="1">
    <citation type="submission" date="2019-02" db="EMBL/GenBank/DDBJ databases">
        <authorList>
            <consortium name="Pathogen Informatics"/>
        </authorList>
    </citation>
    <scope>NUCLEOTIDE SEQUENCE [LARGE SCALE GENOMIC DNA]</scope>
    <source>
        <strain evidence="2 3">3012STDY6756504</strain>
    </source>
</reference>
<feature type="domain" description="STAS" evidence="1">
    <location>
        <begin position="37"/>
        <end position="136"/>
    </location>
</feature>
<dbReference type="InterPro" id="IPR036513">
    <property type="entry name" value="STAS_dom_sf"/>
</dbReference>
<dbReference type="AlphaFoldDB" id="A0A4U8VWT5"/>
<evidence type="ECO:0000313" key="2">
    <source>
        <dbReference type="EMBL" id="VFA97105.1"/>
    </source>
</evidence>
<dbReference type="PANTHER" id="PTHR33495:SF2">
    <property type="entry name" value="ANTI-SIGMA FACTOR ANTAGONIST TM_1081-RELATED"/>
    <property type="match status" value="1"/>
</dbReference>
<dbReference type="InterPro" id="IPR002645">
    <property type="entry name" value="STAS_dom"/>
</dbReference>
<dbReference type="PANTHER" id="PTHR33495">
    <property type="entry name" value="ANTI-SIGMA FACTOR ANTAGONIST TM_1081-RELATED-RELATED"/>
    <property type="match status" value="1"/>
</dbReference>
<proteinExistence type="predicted"/>
<sequence>MSLVTDHQHAEELHRLARPQHGREIRRLTQQDGVRRGCAVARVEGELDAALYDDFYDLLCRCMHTDRSIVVLDLRAAGFMSIRSAALLVSAKADAAARGLDLRLVCGRKEVERVLEVTGVRHLFRHYPTMQAALGG</sequence>
<evidence type="ECO:0000313" key="3">
    <source>
        <dbReference type="Proteomes" id="UP000290439"/>
    </source>
</evidence>
<name>A0A4U8VWT5_9NOCA</name>
<dbReference type="SUPFAM" id="SSF52091">
    <property type="entry name" value="SpoIIaa-like"/>
    <property type="match status" value="1"/>
</dbReference>
<dbReference type="GO" id="GO:0043856">
    <property type="term" value="F:anti-sigma factor antagonist activity"/>
    <property type="evidence" value="ECO:0007669"/>
    <property type="project" value="TreeGrafter"/>
</dbReference>
<protein>
    <submittedName>
        <fullName evidence="2">Anti-anti-sigma factor</fullName>
    </submittedName>
</protein>
<evidence type="ECO:0000259" key="1">
    <source>
        <dbReference type="PROSITE" id="PS50801"/>
    </source>
</evidence>
<dbReference type="Gene3D" id="3.30.750.24">
    <property type="entry name" value="STAS domain"/>
    <property type="match status" value="1"/>
</dbReference>
<dbReference type="EMBL" id="LR215973">
    <property type="protein sequence ID" value="VFA97105.1"/>
    <property type="molecule type" value="Genomic_DNA"/>
</dbReference>